<dbReference type="Proteomes" id="UP001377567">
    <property type="component" value="Unassembled WGS sequence"/>
</dbReference>
<evidence type="ECO:0000256" key="1">
    <source>
        <dbReference type="ARBA" id="ARBA00004141"/>
    </source>
</evidence>
<feature type="region of interest" description="Disordered" evidence="7">
    <location>
        <begin position="295"/>
        <end position="325"/>
    </location>
</feature>
<comment type="similarity">
    <text evidence="5">Belongs to the laat-1 family.</text>
</comment>
<proteinExistence type="inferred from homology"/>
<evidence type="ECO:0000256" key="6">
    <source>
        <dbReference type="ARBA" id="ARBA00050768"/>
    </source>
</evidence>
<dbReference type="EMBL" id="BTGD01000011">
    <property type="protein sequence ID" value="GMM57299.1"/>
    <property type="molecule type" value="Genomic_DNA"/>
</dbReference>
<protein>
    <submittedName>
        <fullName evidence="9">Uncharacterized protein</fullName>
    </submittedName>
</protein>
<evidence type="ECO:0000313" key="9">
    <source>
        <dbReference type="EMBL" id="GMM57299.1"/>
    </source>
</evidence>
<evidence type="ECO:0000256" key="4">
    <source>
        <dbReference type="ARBA" id="ARBA00023136"/>
    </source>
</evidence>
<dbReference type="GO" id="GO:0098852">
    <property type="term" value="C:lytic vacuole membrane"/>
    <property type="evidence" value="ECO:0007669"/>
    <property type="project" value="UniProtKB-ARBA"/>
</dbReference>
<dbReference type="SMART" id="SM00679">
    <property type="entry name" value="CTNS"/>
    <property type="match status" value="2"/>
</dbReference>
<feature type="transmembrane region" description="Helical" evidence="8">
    <location>
        <begin position="12"/>
        <end position="34"/>
    </location>
</feature>
<gene>
    <name evidence="9" type="ORF">DAKH74_039150</name>
</gene>
<feature type="transmembrane region" description="Helical" evidence="8">
    <location>
        <begin position="262"/>
        <end position="285"/>
    </location>
</feature>
<dbReference type="InterPro" id="IPR051415">
    <property type="entry name" value="LAAT-1"/>
</dbReference>
<dbReference type="PANTHER" id="PTHR16201">
    <property type="entry name" value="SEVEN TRANSMEMBRANE PROTEIN 1-RELATED"/>
    <property type="match status" value="1"/>
</dbReference>
<comment type="caution">
    <text evidence="9">The sequence shown here is derived from an EMBL/GenBank/DDBJ whole genome shotgun (WGS) entry which is preliminary data.</text>
</comment>
<organism evidence="9 10">
    <name type="scientific">Maudiozyma humilis</name>
    <name type="common">Sour dough yeast</name>
    <name type="synonym">Kazachstania humilis</name>
    <dbReference type="NCBI Taxonomy" id="51915"/>
    <lineage>
        <taxon>Eukaryota</taxon>
        <taxon>Fungi</taxon>
        <taxon>Dikarya</taxon>
        <taxon>Ascomycota</taxon>
        <taxon>Saccharomycotina</taxon>
        <taxon>Saccharomycetes</taxon>
        <taxon>Saccharomycetales</taxon>
        <taxon>Saccharomycetaceae</taxon>
        <taxon>Maudiozyma</taxon>
    </lineage>
</organism>
<feature type="transmembrane region" description="Helical" evidence="8">
    <location>
        <begin position="70"/>
        <end position="90"/>
    </location>
</feature>
<keyword evidence="10" id="KW-1185">Reference proteome</keyword>
<dbReference type="GO" id="GO:0034486">
    <property type="term" value="P:vacuolar transmembrane transport"/>
    <property type="evidence" value="ECO:0007669"/>
    <property type="project" value="UniProtKB-ARBA"/>
</dbReference>
<dbReference type="FunFam" id="1.20.1280.290:FF:000009">
    <property type="entry name" value="PQ loop repeat family protein"/>
    <property type="match status" value="1"/>
</dbReference>
<dbReference type="GO" id="GO:0015174">
    <property type="term" value="F:basic amino acid transmembrane transporter activity"/>
    <property type="evidence" value="ECO:0007669"/>
    <property type="project" value="UniProtKB-ARBA"/>
</dbReference>
<accession>A0AAV5S0A1</accession>
<comment type="catalytic activity">
    <reaction evidence="6">
        <text>L-histidine(out) + L-arginine(in) = L-histidine(in) + L-arginine(out)</text>
        <dbReference type="Rhea" id="RHEA:71063"/>
        <dbReference type="ChEBI" id="CHEBI:32682"/>
        <dbReference type="ChEBI" id="CHEBI:57595"/>
    </reaction>
</comment>
<dbReference type="Pfam" id="PF04193">
    <property type="entry name" value="PQ-loop"/>
    <property type="match status" value="2"/>
</dbReference>
<keyword evidence="2 8" id="KW-0812">Transmembrane</keyword>
<comment type="subcellular location">
    <subcellularLocation>
        <location evidence="1">Membrane</location>
        <topology evidence="1">Multi-pass membrane protein</topology>
    </subcellularLocation>
</comment>
<evidence type="ECO:0000256" key="5">
    <source>
        <dbReference type="ARBA" id="ARBA00038039"/>
    </source>
</evidence>
<reference evidence="9 10" key="1">
    <citation type="journal article" date="2023" name="Elife">
        <title>Identification of key yeast species and microbe-microbe interactions impacting larval growth of Drosophila in the wild.</title>
        <authorList>
            <person name="Mure A."/>
            <person name="Sugiura Y."/>
            <person name="Maeda R."/>
            <person name="Honda K."/>
            <person name="Sakurai N."/>
            <person name="Takahashi Y."/>
            <person name="Watada M."/>
            <person name="Katoh T."/>
            <person name="Gotoh A."/>
            <person name="Gotoh Y."/>
            <person name="Taniguchi I."/>
            <person name="Nakamura K."/>
            <person name="Hayashi T."/>
            <person name="Katayama T."/>
            <person name="Uemura T."/>
            <person name="Hattori Y."/>
        </authorList>
    </citation>
    <scope>NUCLEOTIDE SEQUENCE [LARGE SCALE GENOMIC DNA]</scope>
    <source>
        <strain evidence="9 10">KH-74</strain>
    </source>
</reference>
<sequence>MFDLPPIELSRPVVSEIAGTISISCWIIVFIPQIYEIYKTKSTRGLSLHFLVLWLIGDIFNLLGSVIQGLLLTVILLAAYYTLADMVLILQYMVYRRREELASAAGIRHLASDENFAALEPILLSPTTSHVEELEPLLSHCEVARTSTFHRFLHNFCIVSGVIGMGFISWYVSFIRSCRGEHGQPIHHPPNLVMNPWAQVFGYISAVLYLSSRIPQIWLNFKRKSCVGISLLFFLFACLGNMLFIASLLVVSLDPQYLKVNFSWLLGSAGTLLMDLTIFIQFFIYDSDDDVVTGPAPPTAPSSKTSKRSSRHTYDTIDGLDDSIV</sequence>
<evidence type="ECO:0000256" key="3">
    <source>
        <dbReference type="ARBA" id="ARBA00022989"/>
    </source>
</evidence>
<feature type="transmembrane region" description="Helical" evidence="8">
    <location>
        <begin position="46"/>
        <end position="64"/>
    </location>
</feature>
<evidence type="ECO:0000256" key="2">
    <source>
        <dbReference type="ARBA" id="ARBA00022692"/>
    </source>
</evidence>
<dbReference type="FunFam" id="1.20.1280.290:FF:000012">
    <property type="entry name" value="Vacuolar membrane PQ loop repeat protein"/>
    <property type="match status" value="1"/>
</dbReference>
<dbReference type="AlphaFoldDB" id="A0AAV5S0A1"/>
<feature type="transmembrane region" description="Helical" evidence="8">
    <location>
        <begin position="192"/>
        <end position="210"/>
    </location>
</feature>
<evidence type="ECO:0000256" key="7">
    <source>
        <dbReference type="SAM" id="MobiDB-lite"/>
    </source>
</evidence>
<dbReference type="InterPro" id="IPR006603">
    <property type="entry name" value="PQ-loop_rpt"/>
</dbReference>
<dbReference type="PANTHER" id="PTHR16201:SF35">
    <property type="entry name" value="VACUOLAR AMINO ACID TRANSPORTER YPQ1-RELATED"/>
    <property type="match status" value="1"/>
</dbReference>
<evidence type="ECO:0000313" key="10">
    <source>
        <dbReference type="Proteomes" id="UP001377567"/>
    </source>
</evidence>
<name>A0AAV5S0A1_MAUHU</name>
<feature type="transmembrane region" description="Helical" evidence="8">
    <location>
        <begin position="152"/>
        <end position="172"/>
    </location>
</feature>
<evidence type="ECO:0000256" key="8">
    <source>
        <dbReference type="SAM" id="Phobius"/>
    </source>
</evidence>
<keyword evidence="3 8" id="KW-1133">Transmembrane helix</keyword>
<dbReference type="Gene3D" id="1.20.1280.290">
    <property type="match status" value="2"/>
</dbReference>
<feature type="transmembrane region" description="Helical" evidence="8">
    <location>
        <begin position="231"/>
        <end position="250"/>
    </location>
</feature>
<keyword evidence="4 8" id="KW-0472">Membrane</keyword>